<dbReference type="PANTHER" id="PTHR43976">
    <property type="entry name" value="SHORT CHAIN DEHYDROGENASE"/>
    <property type="match status" value="1"/>
</dbReference>
<feature type="chain" id="PRO_5040262399" evidence="2">
    <location>
        <begin position="21"/>
        <end position="291"/>
    </location>
</feature>
<dbReference type="CDD" id="cd05374">
    <property type="entry name" value="17beta-HSD-like_SDR_c"/>
    <property type="match status" value="1"/>
</dbReference>
<comment type="caution">
    <text evidence="3">The sequence shown here is derived from an EMBL/GenBank/DDBJ whole genome shotgun (WGS) entry which is preliminary data.</text>
</comment>
<name>A0A9P9ESI7_9HYPO</name>
<evidence type="ECO:0000313" key="3">
    <source>
        <dbReference type="EMBL" id="KAH7143544.1"/>
    </source>
</evidence>
<accession>A0A9P9ESI7</accession>
<dbReference type="PRINTS" id="PR00081">
    <property type="entry name" value="GDHRDH"/>
</dbReference>
<feature type="signal peptide" evidence="2">
    <location>
        <begin position="1"/>
        <end position="20"/>
    </location>
</feature>
<dbReference type="InterPro" id="IPR002347">
    <property type="entry name" value="SDR_fam"/>
</dbReference>
<dbReference type="Pfam" id="PF00106">
    <property type="entry name" value="adh_short"/>
    <property type="match status" value="1"/>
</dbReference>
<evidence type="ECO:0000256" key="1">
    <source>
        <dbReference type="RuleBase" id="RU000363"/>
    </source>
</evidence>
<dbReference type="AlphaFoldDB" id="A0A9P9ESI7"/>
<dbReference type="SUPFAM" id="SSF51735">
    <property type="entry name" value="NAD(P)-binding Rossmann-fold domains"/>
    <property type="match status" value="1"/>
</dbReference>
<evidence type="ECO:0000313" key="4">
    <source>
        <dbReference type="Proteomes" id="UP000738349"/>
    </source>
</evidence>
<dbReference type="PANTHER" id="PTHR43976:SF6">
    <property type="entry name" value="OXIDOREDUCTASE, PUTATIVE (AFU_ORTHOLOGUE AFUA_1G13950)-RELATED"/>
    <property type="match status" value="1"/>
</dbReference>
<dbReference type="OrthoDB" id="1274115at2759"/>
<dbReference type="InterPro" id="IPR051911">
    <property type="entry name" value="SDR_oxidoreductase"/>
</dbReference>
<organism evidence="3 4">
    <name type="scientific">Dactylonectria macrodidyma</name>
    <dbReference type="NCBI Taxonomy" id="307937"/>
    <lineage>
        <taxon>Eukaryota</taxon>
        <taxon>Fungi</taxon>
        <taxon>Dikarya</taxon>
        <taxon>Ascomycota</taxon>
        <taxon>Pezizomycotina</taxon>
        <taxon>Sordariomycetes</taxon>
        <taxon>Hypocreomycetidae</taxon>
        <taxon>Hypocreales</taxon>
        <taxon>Nectriaceae</taxon>
        <taxon>Dactylonectria</taxon>
    </lineage>
</organism>
<evidence type="ECO:0000256" key="2">
    <source>
        <dbReference type="SAM" id="SignalP"/>
    </source>
</evidence>
<protein>
    <submittedName>
        <fullName evidence="3">Uncharacterized protein</fullName>
    </submittedName>
</protein>
<dbReference type="Gene3D" id="3.40.50.720">
    <property type="entry name" value="NAD(P)-binding Rossmann-like Domain"/>
    <property type="match status" value="1"/>
</dbReference>
<dbReference type="PRINTS" id="PR00080">
    <property type="entry name" value="SDRFAMILY"/>
</dbReference>
<dbReference type="EMBL" id="JAGMUV010000009">
    <property type="protein sequence ID" value="KAH7143544.1"/>
    <property type="molecule type" value="Genomic_DNA"/>
</dbReference>
<proteinExistence type="inferred from homology"/>
<dbReference type="InterPro" id="IPR036291">
    <property type="entry name" value="NAD(P)-bd_dom_sf"/>
</dbReference>
<comment type="similarity">
    <text evidence="1">Belongs to the short-chain dehydrogenases/reductases (SDR) family.</text>
</comment>
<dbReference type="Proteomes" id="UP000738349">
    <property type="component" value="Unassembled WGS sequence"/>
</dbReference>
<gene>
    <name evidence="3" type="ORF">EDB81DRAFT_721866</name>
</gene>
<sequence>MSSPWLVFPLTWLITGAASGFGLELTRLALSNGHKVIATSRNPARNSELVSEIKALGGDWRALDVDDPDCGSLIRQIEDEGTAIDILVNNAGWSIHGPAESFAEDEIRRQMETVFFGPYRLIRAALPYMRQRRRGMIVNMSTGAGVMGRESMGIYGASKAAMDGLVKILAREVSPFNIRTLTVHLGGFDTNFSNAVQTSKQPPPADYSGSVTEQVLDSIRGGNFKPDGDHRKAAKAIYEVVVGEGLGKNKEGERVMHLGRDMSDRMRQVLLALNDQMATFDGIARDVYLEK</sequence>
<keyword evidence="2" id="KW-0732">Signal</keyword>
<reference evidence="3" key="1">
    <citation type="journal article" date="2021" name="Nat. Commun.">
        <title>Genetic determinants of endophytism in the Arabidopsis root mycobiome.</title>
        <authorList>
            <person name="Mesny F."/>
            <person name="Miyauchi S."/>
            <person name="Thiergart T."/>
            <person name="Pickel B."/>
            <person name="Atanasova L."/>
            <person name="Karlsson M."/>
            <person name="Huettel B."/>
            <person name="Barry K.W."/>
            <person name="Haridas S."/>
            <person name="Chen C."/>
            <person name="Bauer D."/>
            <person name="Andreopoulos W."/>
            <person name="Pangilinan J."/>
            <person name="LaButti K."/>
            <person name="Riley R."/>
            <person name="Lipzen A."/>
            <person name="Clum A."/>
            <person name="Drula E."/>
            <person name="Henrissat B."/>
            <person name="Kohler A."/>
            <person name="Grigoriev I.V."/>
            <person name="Martin F.M."/>
            <person name="Hacquard S."/>
        </authorList>
    </citation>
    <scope>NUCLEOTIDE SEQUENCE</scope>
    <source>
        <strain evidence="3">MPI-CAGE-AT-0147</strain>
    </source>
</reference>
<feature type="non-terminal residue" evidence="3">
    <location>
        <position position="291"/>
    </location>
</feature>
<keyword evidence="4" id="KW-1185">Reference proteome</keyword>